<evidence type="ECO:0000313" key="9">
    <source>
        <dbReference type="EMBL" id="QCQ47020.1"/>
    </source>
</evidence>
<comment type="subcellular location">
    <subcellularLocation>
        <location evidence="1">Membrane</location>
        <topology evidence="1">Multi-pass membrane protein</topology>
    </subcellularLocation>
</comment>
<evidence type="ECO:0000313" key="11">
    <source>
        <dbReference type="Proteomes" id="UP000036847"/>
    </source>
</evidence>
<reference evidence="7" key="1">
    <citation type="book" date="2014" name="THE 24TH EUROPEAN CONGRESS OF CLINICAL MICROBIOLOGY AND INFECTIOUS DISEASES" publisher="ECCMID 2014" city="Barcelona, Spain">
        <title>Identification of resistance genes in three multidrug-resistant Bacteroides fragilis isolates by whole genome sequencing.</title>
        <editorList>
            <person name="Unknown"/>
            <person name="A."/>
        </editorList>
        <authorList>
            <person name="Sydenham T.V."/>
            <person name="Hasman H."/>
            <person name="Wang M."/>
            <person name="Soki J."/>
            <person name="Nagy E."/>
            <person name="Justesen U.S."/>
        </authorList>
    </citation>
    <scope>NUCLEOTIDE SEQUENCE</scope>
    <source>
        <strain evidence="7">DCMOUH0018B</strain>
        <strain evidence="9">DCMSKEJBY0001B</strain>
    </source>
</reference>
<evidence type="ECO:0000256" key="1">
    <source>
        <dbReference type="ARBA" id="ARBA00004141"/>
    </source>
</evidence>
<evidence type="ECO:0000256" key="4">
    <source>
        <dbReference type="ARBA" id="ARBA00023136"/>
    </source>
</evidence>
<feature type="transmembrane region" description="Helical" evidence="5">
    <location>
        <begin position="93"/>
        <end position="116"/>
    </location>
</feature>
<dbReference type="InterPro" id="IPR018649">
    <property type="entry name" value="SHOCT"/>
</dbReference>
<dbReference type="Proteomes" id="UP001079672">
    <property type="component" value="Unassembled WGS sequence"/>
</dbReference>
<evidence type="ECO:0000313" key="12">
    <source>
        <dbReference type="Proteomes" id="UP000266644"/>
    </source>
</evidence>
<evidence type="ECO:0000259" key="6">
    <source>
        <dbReference type="Pfam" id="PF09851"/>
    </source>
</evidence>
<dbReference type="EMBL" id="JMZZ02000156">
    <property type="protein sequence ID" value="KFX73799.1"/>
    <property type="molecule type" value="Genomic_DNA"/>
</dbReference>
<dbReference type="Proteomes" id="UP000266644">
    <property type="component" value="Unassembled WGS sequence"/>
</dbReference>
<evidence type="ECO:0000256" key="2">
    <source>
        <dbReference type="ARBA" id="ARBA00022692"/>
    </source>
</evidence>
<evidence type="ECO:0000256" key="5">
    <source>
        <dbReference type="SAM" id="Phobius"/>
    </source>
</evidence>
<keyword evidence="4 5" id="KW-0472">Membrane</keyword>
<dbReference type="Pfam" id="PF09851">
    <property type="entry name" value="SHOCT"/>
    <property type="match status" value="1"/>
</dbReference>
<dbReference type="AlphaFoldDB" id="A0A081U052"/>
<sequence length="175" mass="19411">MDYKKLEELNRLRQSGALTDEEFEQEKQKILNGESRKDTFGISDSSYLGLINLLLLIPTWGWIVSIVAWIIGRDKSEAIAIQGRYIINWLISWAIYMIIVGITLAGNLFGALIGSLSSPLGLLSGSFFTLRALPIILLSAVFFVFPIIGGIKGLNGKTWKYPLSIPFLKSSVSDN</sequence>
<name>A0A081U052_BACFG</name>
<evidence type="ECO:0000256" key="3">
    <source>
        <dbReference type="ARBA" id="ARBA00022989"/>
    </source>
</evidence>
<evidence type="ECO:0000313" key="8">
    <source>
        <dbReference type="EMBL" id="MCZ2687151.1"/>
    </source>
</evidence>
<dbReference type="OrthoDB" id="9808930at2"/>
<accession>A0A081U052</accession>
<reference evidence="7" key="2">
    <citation type="submission" date="2014-07" db="EMBL/GenBank/DDBJ databases">
        <title>Genetics and epidemiology of antimicrobial resistance in B. fragilis group.</title>
        <authorList>
            <person name="Sydenham T.V."/>
            <person name="Hasman H."/>
            <person name="Kemp M."/>
            <person name="Justesen U.S."/>
        </authorList>
    </citation>
    <scope>NUCLEOTIDE SEQUENCE [LARGE SCALE GENOMIC DNA]</scope>
    <source>
        <strain evidence="7">DCMOUH0018B</strain>
    </source>
</reference>
<dbReference type="EMBL" id="QRJE01000003">
    <property type="protein sequence ID" value="RHH15830.1"/>
    <property type="molecule type" value="Genomic_DNA"/>
</dbReference>
<reference evidence="10 12" key="3">
    <citation type="submission" date="2018-08" db="EMBL/GenBank/DDBJ databases">
        <title>A genome reference for cultivated species of the human gut microbiota.</title>
        <authorList>
            <person name="Zou Y."/>
            <person name="Xue W."/>
            <person name="Luo G."/>
        </authorList>
    </citation>
    <scope>NUCLEOTIDE SEQUENCE [LARGE SCALE GENOMIC DNA]</scope>
    <source>
        <strain evidence="10 12">AM18-6</strain>
    </source>
</reference>
<keyword evidence="3 5" id="KW-1133">Transmembrane helix</keyword>
<evidence type="ECO:0000313" key="7">
    <source>
        <dbReference type="EMBL" id="KFX73799.1"/>
    </source>
</evidence>
<gene>
    <name evidence="10" type="ORF">DW228_02475</name>
    <name evidence="9" type="ORF">EC80_020390</name>
    <name evidence="7" type="ORF">EE52_0215290</name>
    <name evidence="8" type="ORF">O1433_06530</name>
</gene>
<dbReference type="EMBL" id="CP036546">
    <property type="protein sequence ID" value="QCQ47020.1"/>
    <property type="molecule type" value="Genomic_DNA"/>
</dbReference>
<dbReference type="PATRIC" id="fig|817.51.peg.1012"/>
<dbReference type="RefSeq" id="WP_005807718.1">
    <property type="nucleotide sequence ID" value="NZ_CABJEQ010000002.1"/>
</dbReference>
<dbReference type="Pfam" id="PF09685">
    <property type="entry name" value="MamF_MmsF"/>
    <property type="match status" value="1"/>
</dbReference>
<feature type="transmembrane region" description="Helical" evidence="5">
    <location>
        <begin position="128"/>
        <end position="151"/>
    </location>
</feature>
<dbReference type="GeneID" id="99672652"/>
<dbReference type="InterPro" id="IPR019109">
    <property type="entry name" value="MamF_MmsF"/>
</dbReference>
<dbReference type="EMBL" id="JAPTZU010000003">
    <property type="protein sequence ID" value="MCZ2687151.1"/>
    <property type="molecule type" value="Genomic_DNA"/>
</dbReference>
<keyword evidence="2 5" id="KW-0812">Transmembrane</keyword>
<feature type="transmembrane region" description="Helical" evidence="5">
    <location>
        <begin position="47"/>
        <end position="72"/>
    </location>
</feature>
<proteinExistence type="predicted"/>
<reference evidence="8" key="5">
    <citation type="submission" date="2022-12" db="EMBL/GenBank/DDBJ databases">
        <title>Development of a Multilocus Sequence Typing Scheme for Bacteroides fragilis Based on Whole Genome Sequencing Data and Clinical Application.</title>
        <authorList>
            <person name="Nielsen F.D."/>
            <person name="Justesen U.S."/>
        </authorList>
    </citation>
    <scope>NUCLEOTIDE SEQUENCE</scope>
    <source>
        <strain evidence="8">BF_AM_ODE_DK_2015_4</strain>
    </source>
</reference>
<dbReference type="Proteomes" id="UP000036847">
    <property type="component" value="Chromosome"/>
</dbReference>
<protein>
    <submittedName>
        <fullName evidence="8">DUF4870 domain-containing protein</fullName>
    </submittedName>
    <submittedName>
        <fullName evidence="7">Membrane protein</fullName>
    </submittedName>
</protein>
<feature type="domain" description="SHOCT" evidence="6">
    <location>
        <begin position="5"/>
        <end position="31"/>
    </location>
</feature>
<evidence type="ECO:0000313" key="10">
    <source>
        <dbReference type="EMBL" id="RHH15830.1"/>
    </source>
</evidence>
<organism evidence="7">
    <name type="scientific">Bacteroides fragilis</name>
    <dbReference type="NCBI Taxonomy" id="817"/>
    <lineage>
        <taxon>Bacteria</taxon>
        <taxon>Pseudomonadati</taxon>
        <taxon>Bacteroidota</taxon>
        <taxon>Bacteroidia</taxon>
        <taxon>Bacteroidales</taxon>
        <taxon>Bacteroidaceae</taxon>
        <taxon>Bacteroides</taxon>
    </lineage>
</organism>
<reference evidence="9 11" key="4">
    <citation type="submission" date="2019-03" db="EMBL/GenBank/DDBJ databases">
        <title>Complete genome assembly of MDR B. fragilis.</title>
        <authorList>
            <person name="Sydenham T.V."/>
            <person name="Hasman H."/>
            <person name="Justesen U.S."/>
        </authorList>
    </citation>
    <scope>NUCLEOTIDE SEQUENCE [LARGE SCALE GENOMIC DNA]</scope>
    <source>
        <strain evidence="9 11">DCMSKEJBY0001B</strain>
    </source>
</reference>